<evidence type="ECO:0000313" key="2">
    <source>
        <dbReference type="Proteomes" id="UP000019380"/>
    </source>
</evidence>
<dbReference type="Proteomes" id="UP000019380">
    <property type="component" value="Unassembled WGS sequence"/>
</dbReference>
<comment type="caution">
    <text evidence="1">The sequence shown here is derived from an EMBL/GenBank/DDBJ whole genome shotgun (WGS) entry which is preliminary data.</text>
</comment>
<dbReference type="EMBL" id="CBXG010000014">
    <property type="protein sequence ID" value="CDM03357.1"/>
    <property type="molecule type" value="Genomic_DNA"/>
</dbReference>
<sequence length="42" mass="4694">MALLSAQKSFLTDERWLVVGEQGCVSHRPSLRFIKSKGAFIS</sequence>
<evidence type="ECO:0000313" key="1">
    <source>
        <dbReference type="EMBL" id="CDM03357.1"/>
    </source>
</evidence>
<accession>W6P5R6</accession>
<protein>
    <submittedName>
        <fullName evidence="1">Uncharacterized protein</fullName>
    </submittedName>
</protein>
<organism evidence="1 2">
    <name type="scientific">Bacteroides xylanisolvens SD CC 1b</name>
    <dbReference type="NCBI Taxonomy" id="702447"/>
    <lineage>
        <taxon>Bacteria</taxon>
        <taxon>Pseudomonadati</taxon>
        <taxon>Bacteroidota</taxon>
        <taxon>Bacteroidia</taxon>
        <taxon>Bacteroidales</taxon>
        <taxon>Bacteroidaceae</taxon>
        <taxon>Bacteroides</taxon>
    </lineage>
</organism>
<proteinExistence type="predicted"/>
<name>W6P5R6_9BACE</name>
<reference evidence="1 2" key="1">
    <citation type="submission" date="2013-12" db="EMBL/GenBank/DDBJ databases">
        <title>Improved hybrid genome assemblies of Bacteroides xylanisolvens SD CC 1b and Bacteroides xylanisolvens SD CC 2a using Illumina and 454 Sequencing.</title>
        <authorList>
            <person name="Ramaraj T."/>
            <person name="Sundararajan A."/>
            <person name="Mudge J."/>
            <person name="Schilkey F.D."/>
            <person name="Delvecchio V."/>
            <person name="Donlon M."/>
            <person name="Ziemer C."/>
        </authorList>
    </citation>
    <scope>NUCLEOTIDE SEQUENCE [LARGE SCALE GENOMIC DNA]</scope>
</reference>
<dbReference type="AlphaFoldDB" id="W6P5R6"/>
<gene>
    <name evidence="1" type="ORF">BN890_9100</name>
</gene>